<dbReference type="Proteomes" id="UP001289645">
    <property type="component" value="Unassembled WGS sequence"/>
</dbReference>
<organism evidence="1 2">
    <name type="scientific">Mycolicibacterium parafortuitum</name>
    <name type="common">Mycobacterium parafortuitum</name>
    <dbReference type="NCBI Taxonomy" id="39692"/>
    <lineage>
        <taxon>Bacteria</taxon>
        <taxon>Bacillati</taxon>
        <taxon>Actinomycetota</taxon>
        <taxon>Actinomycetes</taxon>
        <taxon>Mycobacteriales</taxon>
        <taxon>Mycobacteriaceae</taxon>
        <taxon>Mycolicibacterium</taxon>
    </lineage>
</organism>
<keyword evidence="2" id="KW-1185">Reference proteome</keyword>
<name>A0ACC6MK93_MYCPF</name>
<dbReference type="EMBL" id="JAOXLN010000020">
    <property type="protein sequence ID" value="MDZ5087405.1"/>
    <property type="molecule type" value="Genomic_DNA"/>
</dbReference>
<evidence type="ECO:0000313" key="2">
    <source>
        <dbReference type="Proteomes" id="UP001289645"/>
    </source>
</evidence>
<reference evidence="1 2" key="1">
    <citation type="journal article" date="2021" name="Chemosphere">
        <title>Bioballs carrying a syntrophic Rhodococcus and Mycolicibacterium consortium for simultaneous sorption and biodegradation of fuel oil in contaminated freshwater.</title>
        <authorList>
            <person name="Naloka K."/>
            <person name="Polrit D."/>
            <person name="Muangchinda C."/>
            <person name="Thoetkiattikul H."/>
            <person name="Pinyakong O."/>
        </authorList>
    </citation>
    <scope>NUCLEOTIDE SEQUENCE [LARGE SCALE GENOMIC DNA]</scope>
    <source>
        <strain evidence="1 2">J101</strain>
    </source>
</reference>
<comment type="caution">
    <text evidence="1">The sequence shown here is derived from an EMBL/GenBank/DDBJ whole genome shotgun (WGS) entry which is preliminary data.</text>
</comment>
<evidence type="ECO:0000313" key="1">
    <source>
        <dbReference type="EMBL" id="MDZ5087405.1"/>
    </source>
</evidence>
<gene>
    <name evidence="1" type="ORF">OHX15_18610</name>
</gene>
<protein>
    <submittedName>
        <fullName evidence="1">GntR family transcriptional regulator</fullName>
    </submittedName>
</protein>
<sequence length="249" mass="26840">MSGSSLPSLPSRPVPKAAPGVPGLGPSPIRTAYTTVTDRLRKAIIAGELPGGTRLVQTELAQSLSVSVTPVREALRNLMSEGLVDYSPFHGATVHQTSRAELEDIYELRSVLIPLAVREGVKNITVAELDAAEQLARQMEAETDPIGWVELNREFHKVFYVASRRPKVYELLVTLADLSSLYVGLSISGDAKRRARGDDDHLEIVRAYRATDLDAATKITLAHNLDTLEVARAMLGEIDGGSTSVASGD</sequence>
<accession>A0ACC6MK93</accession>
<proteinExistence type="predicted"/>